<feature type="chain" id="PRO_5015488581" evidence="1">
    <location>
        <begin position="32"/>
        <end position="157"/>
    </location>
</feature>
<dbReference type="PANTHER" id="PTHR47234">
    <property type="match status" value="1"/>
</dbReference>
<evidence type="ECO:0000259" key="2">
    <source>
        <dbReference type="Pfam" id="PF07715"/>
    </source>
</evidence>
<dbReference type="InterPro" id="IPR012910">
    <property type="entry name" value="Plug_dom"/>
</dbReference>
<keyword evidence="4" id="KW-1185">Reference proteome</keyword>
<dbReference type="Proteomes" id="UP000241421">
    <property type="component" value="Unassembled WGS sequence"/>
</dbReference>
<dbReference type="Pfam" id="PF07715">
    <property type="entry name" value="Plug"/>
    <property type="match status" value="1"/>
</dbReference>
<dbReference type="PANTHER" id="PTHR47234:SF3">
    <property type="entry name" value="SECRETIN_TONB SHORT N-TERMINAL DOMAIN-CONTAINING PROTEIN"/>
    <property type="match status" value="1"/>
</dbReference>
<evidence type="ECO:0000313" key="4">
    <source>
        <dbReference type="Proteomes" id="UP000241421"/>
    </source>
</evidence>
<feature type="signal peptide" evidence="1">
    <location>
        <begin position="1"/>
        <end position="31"/>
    </location>
</feature>
<dbReference type="Gene3D" id="2.170.130.10">
    <property type="entry name" value="TonB-dependent receptor, plug domain"/>
    <property type="match status" value="1"/>
</dbReference>
<comment type="caution">
    <text evidence="3">The sequence shown here is derived from an EMBL/GenBank/DDBJ whole genome shotgun (WGS) entry which is preliminary data.</text>
</comment>
<protein>
    <submittedName>
        <fullName evidence="3">TonB-dependent receptor</fullName>
    </submittedName>
</protein>
<organism evidence="3 4">
    <name type="scientific">Massilia glaciei</name>
    <dbReference type="NCBI Taxonomy" id="1524097"/>
    <lineage>
        <taxon>Bacteria</taxon>
        <taxon>Pseudomonadati</taxon>
        <taxon>Pseudomonadota</taxon>
        <taxon>Betaproteobacteria</taxon>
        <taxon>Burkholderiales</taxon>
        <taxon>Oxalobacteraceae</taxon>
        <taxon>Telluria group</taxon>
        <taxon>Massilia</taxon>
    </lineage>
</organism>
<dbReference type="SUPFAM" id="SSF56935">
    <property type="entry name" value="Porins"/>
    <property type="match status" value="1"/>
</dbReference>
<dbReference type="AlphaFoldDB" id="A0A2U2HLQ3"/>
<evidence type="ECO:0000256" key="1">
    <source>
        <dbReference type="SAM" id="SignalP"/>
    </source>
</evidence>
<keyword evidence="1" id="KW-0732">Signal</keyword>
<dbReference type="InterPro" id="IPR037066">
    <property type="entry name" value="Plug_dom_sf"/>
</dbReference>
<evidence type="ECO:0000313" key="3">
    <source>
        <dbReference type="EMBL" id="PWF48399.1"/>
    </source>
</evidence>
<accession>A0A2U2HLQ3</accession>
<dbReference type="RefSeq" id="WP_181373144.1">
    <property type="nucleotide sequence ID" value="NZ_PXWF02000197.1"/>
</dbReference>
<name>A0A2U2HLQ3_9BURK</name>
<keyword evidence="3" id="KW-0675">Receptor</keyword>
<dbReference type="EMBL" id="PXWF02000197">
    <property type="protein sequence ID" value="PWF48399.1"/>
    <property type="molecule type" value="Genomic_DNA"/>
</dbReference>
<reference evidence="3 4" key="1">
    <citation type="submission" date="2018-04" db="EMBL/GenBank/DDBJ databases">
        <title>Massilia violaceinigra sp. nov., a novel purple-pigmented bacterium isolated from Tianshan glacier, Xinjiang, China.</title>
        <authorList>
            <person name="Wang H."/>
        </authorList>
    </citation>
    <scope>NUCLEOTIDE SEQUENCE [LARGE SCALE GENOMIC DNA]</scope>
    <source>
        <strain evidence="3 4">B448-2</strain>
    </source>
</reference>
<feature type="non-terminal residue" evidence="3">
    <location>
        <position position="157"/>
    </location>
</feature>
<feature type="domain" description="TonB-dependent receptor plug" evidence="2">
    <location>
        <begin position="56"/>
        <end position="155"/>
    </location>
</feature>
<gene>
    <name evidence="3" type="ORF">C7C56_012035</name>
</gene>
<sequence>MQKTSAPQKHLLATAITAMCATLCAGGAAMAQTAATPLDPGATVVVTGTRVANRSVLDTSAPVDVISADSLKQSGSTEINQALAVALPSLNFPRPGLADGTDTIRPATLRGMGPDQTLVLVNSKRRHASALVNVNGTIGRGSASVDLNTIPTAIVKT</sequence>
<proteinExistence type="predicted"/>